<dbReference type="FunFam" id="3.30.428.10:FF:000011">
    <property type="entry name" value="Fragile histidine triad"/>
    <property type="match status" value="1"/>
</dbReference>
<dbReference type="Proteomes" id="UP000008022">
    <property type="component" value="Unassembled WGS sequence"/>
</dbReference>
<evidence type="ECO:0000313" key="6">
    <source>
        <dbReference type="EnsemblPlants" id="ORUFI11G01220.1"/>
    </source>
</evidence>
<dbReference type="GO" id="GO:0047627">
    <property type="term" value="F:adenylylsulfatase activity"/>
    <property type="evidence" value="ECO:0007669"/>
    <property type="project" value="UniProtKB-ARBA"/>
</dbReference>
<dbReference type="STRING" id="4529.A0A0E0R3H8"/>
<dbReference type="Pfam" id="PF01230">
    <property type="entry name" value="HIT"/>
    <property type="match status" value="1"/>
</dbReference>
<proteinExistence type="predicted"/>
<keyword evidence="7" id="KW-1185">Reference proteome</keyword>
<dbReference type="PANTHER" id="PTHR46243:SF1">
    <property type="entry name" value="BIS(5'-ADENOSYL)-TRIPHOSPHATASE"/>
    <property type="match status" value="1"/>
</dbReference>
<dbReference type="EnsemblPlants" id="ORUFI11G01220.1">
    <property type="protein sequence ID" value="ORUFI11G01220.1"/>
    <property type="gene ID" value="ORUFI11G01220"/>
</dbReference>
<dbReference type="eggNOG" id="KOG3379">
    <property type="taxonomic scope" value="Eukaryota"/>
</dbReference>
<dbReference type="InterPro" id="IPR051884">
    <property type="entry name" value="Bis(5'-adenosyl)-TPase_reg"/>
</dbReference>
<feature type="short sequence motif" description="Histidine triad motif" evidence="3">
    <location>
        <begin position="112"/>
        <end position="116"/>
    </location>
</feature>
<evidence type="ECO:0000256" key="4">
    <source>
        <dbReference type="SAM" id="Coils"/>
    </source>
</evidence>
<organism evidence="6 7">
    <name type="scientific">Oryza rufipogon</name>
    <name type="common">Brownbeard rice</name>
    <name type="synonym">Asian wild rice</name>
    <dbReference type="NCBI Taxonomy" id="4529"/>
    <lineage>
        <taxon>Eukaryota</taxon>
        <taxon>Viridiplantae</taxon>
        <taxon>Streptophyta</taxon>
        <taxon>Embryophyta</taxon>
        <taxon>Tracheophyta</taxon>
        <taxon>Spermatophyta</taxon>
        <taxon>Magnoliopsida</taxon>
        <taxon>Liliopsida</taxon>
        <taxon>Poales</taxon>
        <taxon>Poaceae</taxon>
        <taxon>BOP clade</taxon>
        <taxon>Oryzoideae</taxon>
        <taxon>Oryzeae</taxon>
        <taxon>Oryzinae</taxon>
        <taxon>Oryza</taxon>
    </lineage>
</organism>
<feature type="domain" description="HIT" evidence="5">
    <location>
        <begin position="62"/>
        <end position="127"/>
    </location>
</feature>
<dbReference type="PROSITE" id="PS00892">
    <property type="entry name" value="HIT_1"/>
    <property type="match status" value="1"/>
</dbReference>
<dbReference type="InterPro" id="IPR036265">
    <property type="entry name" value="HIT-like_sf"/>
</dbReference>
<protein>
    <recommendedName>
        <fullName evidence="5">HIT domain-containing protein</fullName>
    </recommendedName>
</protein>
<dbReference type="Gramene" id="ORUFI11G01220.1">
    <property type="protein sequence ID" value="ORUFI11G01220.1"/>
    <property type="gene ID" value="ORUFI11G01220"/>
</dbReference>
<dbReference type="SUPFAM" id="SSF54197">
    <property type="entry name" value="HIT-like"/>
    <property type="match status" value="1"/>
</dbReference>
<dbReference type="AlphaFoldDB" id="A0A0E0R3H8"/>
<evidence type="ECO:0000256" key="1">
    <source>
        <dbReference type="ARBA" id="ARBA00022741"/>
    </source>
</evidence>
<feature type="coiled-coil region" evidence="4">
    <location>
        <begin position="139"/>
        <end position="173"/>
    </location>
</feature>
<dbReference type="InterPro" id="IPR019808">
    <property type="entry name" value="Histidine_triad_CS"/>
</dbReference>
<dbReference type="InterPro" id="IPR011146">
    <property type="entry name" value="HIT-like"/>
</dbReference>
<dbReference type="HOGENOM" id="CLU_056776_7_4_1"/>
<dbReference type="PROSITE" id="PS51084">
    <property type="entry name" value="HIT_2"/>
    <property type="match status" value="1"/>
</dbReference>
<dbReference type="GO" id="GO:0000166">
    <property type="term" value="F:nucleotide binding"/>
    <property type="evidence" value="ECO:0007669"/>
    <property type="project" value="UniProtKB-KW"/>
</dbReference>
<evidence type="ECO:0000256" key="2">
    <source>
        <dbReference type="ARBA" id="ARBA00022801"/>
    </source>
</evidence>
<dbReference type="PANTHER" id="PTHR46243">
    <property type="entry name" value="BIS(5'-ADENOSYL)-TRIPHOSPHATASE"/>
    <property type="match status" value="1"/>
</dbReference>
<reference evidence="6" key="2">
    <citation type="submission" date="2015-06" db="UniProtKB">
        <authorList>
            <consortium name="EnsemblPlants"/>
        </authorList>
    </citation>
    <scope>IDENTIFICATION</scope>
</reference>
<dbReference type="OMA" id="WMMAKDI"/>
<keyword evidence="1" id="KW-0547">Nucleotide-binding</keyword>
<keyword evidence="4" id="KW-0175">Coiled coil</keyword>
<keyword evidence="2" id="KW-0378">Hydrolase</keyword>
<dbReference type="Gene3D" id="3.30.428.10">
    <property type="entry name" value="HIT-like"/>
    <property type="match status" value="1"/>
</dbReference>
<evidence type="ECO:0000259" key="5">
    <source>
        <dbReference type="PROSITE" id="PS51084"/>
    </source>
</evidence>
<reference evidence="7" key="1">
    <citation type="submission" date="2013-06" db="EMBL/GenBank/DDBJ databases">
        <authorList>
            <person name="Zhao Q."/>
        </authorList>
    </citation>
    <scope>NUCLEOTIDE SEQUENCE</scope>
    <source>
        <strain evidence="7">cv. W1943</strain>
    </source>
</reference>
<evidence type="ECO:0000256" key="3">
    <source>
        <dbReference type="PROSITE-ProRule" id="PRU00464"/>
    </source>
</evidence>
<evidence type="ECO:0000313" key="7">
    <source>
        <dbReference type="Proteomes" id="UP000008022"/>
    </source>
</evidence>
<name>A0A0E0R3H8_ORYRU</name>
<accession>A0A0E0R3H8</accession>
<sequence>MDTVAGSKYRFGPHEIDERQVFRTSPLSFAIVNIRHTRPVKKERKKERKKDSALNYISNRLVKRFADLSPDETSDLWIMAKEIGARVEQYHRASSLTFTIQDGPHSGQTVPHVHVHIVPRRKEDFENNDNNKGMMNAKNETLDLDIERKDRTMEEMAQEAKEYQLITLNYEEQIIGVYGFQQIRSRAMTKAMIIAQSTFGWTSRLKTSSARVSDNDAAPAFFLVILATSSPTLLRILQLLLLKLPSIEKPGTWPVRSDEAWVHPDMCTSAS</sequence>